<dbReference type="STRING" id="403833.Pmob_0937"/>
<evidence type="ECO:0000256" key="5">
    <source>
        <dbReference type="RuleBase" id="RU004508"/>
    </source>
</evidence>
<feature type="active site" description="Proton acceptor" evidence="3">
    <location>
        <position position="184"/>
    </location>
</feature>
<dbReference type="InterPro" id="IPR015424">
    <property type="entry name" value="PyrdxlP-dep_Trfase"/>
</dbReference>
<evidence type="ECO:0000313" key="6">
    <source>
        <dbReference type="EMBL" id="ABX31660.1"/>
    </source>
</evidence>
<dbReference type="KEGG" id="pmo:Pmob_0937"/>
<sequence length="365" mass="42059">MNKKILVTKSSIPDLDEYVEELKDLWETRWLTNMGVKHQLLEEKLKEYLDTENITLFVNGHLALESIIQAMDLKGEVITTPFTFISTTHAIVRSGLTPVFCDISYDDYTIDVSKIEDLITERTSAIIPVHVYGNICDYQEIDRIAKKYNLIVIYDAAHAFGERIDGRNVSNLGDASIFSFHATKVFNTIEGGAVTYKKNELKEKLDQIKNFGITGPESIESVGGNAKMNEFQAAMGICNLRHVDDEIEKRKKVVERYRERLSDIKGIKLYEEKENVKSNYAYFPVLFDGYKATRDEIFEELKKNNIFARKYFYPLTNDAQCYKNKFNVEETPTAKYVSERILTLPLYADLELSDVDRICDIIRNI</sequence>
<dbReference type="EMBL" id="CP000879">
    <property type="protein sequence ID" value="ABX31660.1"/>
    <property type="molecule type" value="Genomic_DNA"/>
</dbReference>
<keyword evidence="6" id="KW-0032">Aminotransferase</keyword>
<dbReference type="CDD" id="cd00616">
    <property type="entry name" value="AHBA_syn"/>
    <property type="match status" value="1"/>
</dbReference>
<accession>A9BJR7</accession>
<dbReference type="Pfam" id="PF01041">
    <property type="entry name" value="DegT_DnrJ_EryC1"/>
    <property type="match status" value="1"/>
</dbReference>
<dbReference type="Gene3D" id="3.40.640.10">
    <property type="entry name" value="Type I PLP-dependent aspartate aminotransferase-like (Major domain)"/>
    <property type="match status" value="1"/>
</dbReference>
<dbReference type="GO" id="GO:0008483">
    <property type="term" value="F:transaminase activity"/>
    <property type="evidence" value="ECO:0007669"/>
    <property type="project" value="UniProtKB-KW"/>
</dbReference>
<proteinExistence type="inferred from homology"/>
<keyword evidence="7" id="KW-1185">Reference proteome</keyword>
<dbReference type="Proteomes" id="UP000000789">
    <property type="component" value="Chromosome"/>
</dbReference>
<reference evidence="6" key="1">
    <citation type="submission" date="2007-11" db="EMBL/GenBank/DDBJ databases">
        <title>Complete sequence of Petroga mobilis SJ95.</title>
        <authorList>
            <consortium name="US DOE Joint Genome Institute"/>
            <person name="Copeland A."/>
            <person name="Lucas S."/>
            <person name="Lapidus A."/>
            <person name="Barry K."/>
            <person name="Glavina del Rio T."/>
            <person name="Dalin E."/>
            <person name="Tice H."/>
            <person name="Pitluck S."/>
            <person name="Meincke L."/>
            <person name="Brettin T."/>
            <person name="Bruce D."/>
            <person name="Detter J.C."/>
            <person name="Han C."/>
            <person name="Kuske C.R."/>
            <person name="Schmutz J."/>
            <person name="Larimer F."/>
            <person name="Land M."/>
            <person name="Hauser L."/>
            <person name="Kyrpides N."/>
            <person name="Mikhailova N."/>
            <person name="Noll K."/>
            <person name="Richardson P."/>
        </authorList>
    </citation>
    <scope>NUCLEOTIDE SEQUENCE [LARGE SCALE GENOMIC DNA]</scope>
    <source>
        <strain evidence="6">SJ95</strain>
    </source>
</reference>
<protein>
    <submittedName>
        <fullName evidence="6">DegT/DnrJ/EryC1/StrS aminotransferase</fullName>
    </submittedName>
</protein>
<evidence type="ECO:0000313" key="7">
    <source>
        <dbReference type="Proteomes" id="UP000000789"/>
    </source>
</evidence>
<evidence type="ECO:0000256" key="1">
    <source>
        <dbReference type="ARBA" id="ARBA00022898"/>
    </source>
</evidence>
<dbReference type="GO" id="GO:0030170">
    <property type="term" value="F:pyridoxal phosphate binding"/>
    <property type="evidence" value="ECO:0007669"/>
    <property type="project" value="TreeGrafter"/>
</dbReference>
<keyword evidence="1 4" id="KW-0663">Pyridoxal phosphate</keyword>
<dbReference type="GO" id="GO:0000271">
    <property type="term" value="P:polysaccharide biosynthetic process"/>
    <property type="evidence" value="ECO:0007669"/>
    <property type="project" value="TreeGrafter"/>
</dbReference>
<evidence type="ECO:0000256" key="4">
    <source>
        <dbReference type="PIRSR" id="PIRSR000390-2"/>
    </source>
</evidence>
<dbReference type="InterPro" id="IPR015421">
    <property type="entry name" value="PyrdxlP-dep_Trfase_major"/>
</dbReference>
<gene>
    <name evidence="6" type="ordered locus">Pmob_0937</name>
</gene>
<dbReference type="HOGENOM" id="CLU_033332_1_0_0"/>
<dbReference type="PANTHER" id="PTHR30244:SF9">
    <property type="entry name" value="PROTEIN RV3402C"/>
    <property type="match status" value="1"/>
</dbReference>
<feature type="modified residue" description="N6-(pyridoxal phosphate)lysine" evidence="4">
    <location>
        <position position="184"/>
    </location>
</feature>
<dbReference type="InterPro" id="IPR000653">
    <property type="entry name" value="DegT/StrS_aminotransferase"/>
</dbReference>
<dbReference type="eggNOG" id="COG0399">
    <property type="taxonomic scope" value="Bacteria"/>
</dbReference>
<dbReference type="AlphaFoldDB" id="A9BJR7"/>
<evidence type="ECO:0000256" key="2">
    <source>
        <dbReference type="ARBA" id="ARBA00037999"/>
    </source>
</evidence>
<dbReference type="OrthoDB" id="9810913at2"/>
<dbReference type="PIRSF" id="PIRSF000390">
    <property type="entry name" value="PLP_StrS"/>
    <property type="match status" value="1"/>
</dbReference>
<dbReference type="PANTHER" id="PTHR30244">
    <property type="entry name" value="TRANSAMINASE"/>
    <property type="match status" value="1"/>
</dbReference>
<name>A9BJR7_PETMO</name>
<comment type="similarity">
    <text evidence="2 5">Belongs to the DegT/DnrJ/EryC1 family.</text>
</comment>
<keyword evidence="6" id="KW-0808">Transferase</keyword>
<organism evidence="6 7">
    <name type="scientific">Petrotoga mobilis (strain DSM 10674 / SJ95)</name>
    <dbReference type="NCBI Taxonomy" id="403833"/>
    <lineage>
        <taxon>Bacteria</taxon>
        <taxon>Thermotogati</taxon>
        <taxon>Thermotogota</taxon>
        <taxon>Thermotogae</taxon>
        <taxon>Petrotogales</taxon>
        <taxon>Petrotogaceae</taxon>
        <taxon>Petrotoga</taxon>
    </lineage>
</organism>
<dbReference type="SUPFAM" id="SSF53383">
    <property type="entry name" value="PLP-dependent transferases"/>
    <property type="match status" value="1"/>
</dbReference>
<evidence type="ECO:0000256" key="3">
    <source>
        <dbReference type="PIRSR" id="PIRSR000390-1"/>
    </source>
</evidence>
<dbReference type="RefSeq" id="WP_012208763.1">
    <property type="nucleotide sequence ID" value="NC_010003.1"/>
</dbReference>